<organism evidence="14 15">
    <name type="scientific">[Torrubiella] hemipterigena</name>
    <dbReference type="NCBI Taxonomy" id="1531966"/>
    <lineage>
        <taxon>Eukaryota</taxon>
        <taxon>Fungi</taxon>
        <taxon>Dikarya</taxon>
        <taxon>Ascomycota</taxon>
        <taxon>Pezizomycotina</taxon>
        <taxon>Sordariomycetes</taxon>
        <taxon>Hypocreomycetidae</taxon>
        <taxon>Hypocreales</taxon>
        <taxon>Clavicipitaceae</taxon>
        <taxon>Clavicipitaceae incertae sedis</taxon>
        <taxon>'Torrubiella' clade</taxon>
    </lineage>
</organism>
<comment type="similarity">
    <text evidence="9">Belongs to the peptidase M16 family. UQCRC2/QCR2 subfamily.</text>
</comment>
<dbReference type="Pfam" id="PF05193">
    <property type="entry name" value="Peptidase_M16_C"/>
    <property type="match status" value="1"/>
</dbReference>
<reference evidence="14 15" key="1">
    <citation type="journal article" date="2015" name="Genome Announc.">
        <title>Draft Genome Sequence and Gene Annotation of the Entomopathogenic Fungus Verticillium hemipterigenum.</title>
        <authorList>
            <person name="Horn F."/>
            <person name="Habel A."/>
            <person name="Scharf D.H."/>
            <person name="Dworschak J."/>
            <person name="Brakhage A.A."/>
            <person name="Guthke R."/>
            <person name="Hertweck C."/>
            <person name="Linde J."/>
        </authorList>
    </citation>
    <scope>NUCLEOTIDE SEQUENCE [LARGE SCALE GENOMIC DNA]</scope>
</reference>
<dbReference type="PANTHER" id="PTHR11851">
    <property type="entry name" value="METALLOPROTEASE"/>
    <property type="match status" value="1"/>
</dbReference>
<keyword evidence="3" id="KW-0679">Respiratory chain</keyword>
<evidence type="ECO:0000256" key="4">
    <source>
        <dbReference type="ARBA" id="ARBA00022792"/>
    </source>
</evidence>
<dbReference type="OrthoDB" id="6369905at2759"/>
<keyword evidence="6" id="KW-0249">Electron transport</keyword>
<dbReference type="Proteomes" id="UP000039046">
    <property type="component" value="Unassembled WGS sequence"/>
</dbReference>
<evidence type="ECO:0000256" key="2">
    <source>
        <dbReference type="ARBA" id="ARBA00022448"/>
    </source>
</evidence>
<dbReference type="InterPro" id="IPR011249">
    <property type="entry name" value="Metalloenz_LuxS/M16"/>
</dbReference>
<evidence type="ECO:0000256" key="9">
    <source>
        <dbReference type="ARBA" id="ARBA00038146"/>
    </source>
</evidence>
<feature type="domain" description="Peptidase M16 N-terminal" evidence="12">
    <location>
        <begin position="49"/>
        <end position="188"/>
    </location>
</feature>
<dbReference type="FunFam" id="3.30.830.10:FF:000021">
    <property type="entry name" value="Cytochrome b-c1 complex subunit 2"/>
    <property type="match status" value="1"/>
</dbReference>
<keyword evidence="4" id="KW-0999">Mitochondrion inner membrane</keyword>
<evidence type="ECO:0000256" key="3">
    <source>
        <dbReference type="ARBA" id="ARBA00022660"/>
    </source>
</evidence>
<proteinExistence type="inferred from homology"/>
<dbReference type="EMBL" id="CDHN01000001">
    <property type="protein sequence ID" value="CEJ82254.1"/>
    <property type="molecule type" value="Genomic_DNA"/>
</dbReference>
<evidence type="ECO:0000256" key="8">
    <source>
        <dbReference type="ARBA" id="ARBA00023136"/>
    </source>
</evidence>
<evidence type="ECO:0000256" key="6">
    <source>
        <dbReference type="ARBA" id="ARBA00022982"/>
    </source>
</evidence>
<evidence type="ECO:0000256" key="10">
    <source>
        <dbReference type="ARBA" id="ARBA00040751"/>
    </source>
</evidence>
<feature type="domain" description="Peptidase M16 C-terminal" evidence="13">
    <location>
        <begin position="201"/>
        <end position="376"/>
    </location>
</feature>
<dbReference type="SUPFAM" id="SSF63411">
    <property type="entry name" value="LuxS/MPP-like metallohydrolase"/>
    <property type="match status" value="2"/>
</dbReference>
<keyword evidence="15" id="KW-1185">Reference proteome</keyword>
<evidence type="ECO:0000259" key="12">
    <source>
        <dbReference type="Pfam" id="PF00675"/>
    </source>
</evidence>
<keyword evidence="8" id="KW-0472">Membrane</keyword>
<keyword evidence="7" id="KW-0496">Mitochondrion</keyword>
<evidence type="ECO:0000313" key="15">
    <source>
        <dbReference type="Proteomes" id="UP000039046"/>
    </source>
</evidence>
<name>A0A0A1TA67_9HYPO</name>
<keyword evidence="5" id="KW-0809">Transit peptide</keyword>
<dbReference type="GO" id="GO:0046872">
    <property type="term" value="F:metal ion binding"/>
    <property type="evidence" value="ECO:0007669"/>
    <property type="project" value="InterPro"/>
</dbReference>
<evidence type="ECO:0000256" key="1">
    <source>
        <dbReference type="ARBA" id="ARBA00004443"/>
    </source>
</evidence>
<dbReference type="AlphaFoldDB" id="A0A0A1TA67"/>
<comment type="subcellular location">
    <subcellularLocation>
        <location evidence="1">Mitochondrion inner membrane</location>
        <topology evidence="1">Peripheral membrane protein</topology>
        <orientation evidence="1">Matrix side</orientation>
    </subcellularLocation>
</comment>
<dbReference type="STRING" id="1531966.A0A0A1TA67"/>
<dbReference type="HOGENOM" id="CLU_009902_0_1_1"/>
<evidence type="ECO:0000256" key="7">
    <source>
        <dbReference type="ARBA" id="ARBA00023128"/>
    </source>
</evidence>
<dbReference type="InterPro" id="IPR007863">
    <property type="entry name" value="Peptidase_M16_C"/>
</dbReference>
<evidence type="ECO:0000259" key="13">
    <source>
        <dbReference type="Pfam" id="PF05193"/>
    </source>
</evidence>
<dbReference type="Pfam" id="PF00675">
    <property type="entry name" value="Peptidase_M16"/>
    <property type="match status" value="1"/>
</dbReference>
<dbReference type="Gene3D" id="3.30.830.10">
    <property type="entry name" value="Metalloenzyme, LuxS/M16 peptidase-like"/>
    <property type="match status" value="2"/>
</dbReference>
<evidence type="ECO:0000313" key="14">
    <source>
        <dbReference type="EMBL" id="CEJ82254.1"/>
    </source>
</evidence>
<evidence type="ECO:0000256" key="11">
    <source>
        <dbReference type="ARBA" id="ARBA00041372"/>
    </source>
</evidence>
<dbReference type="InterPro" id="IPR050361">
    <property type="entry name" value="MPP/UQCRC_Complex"/>
</dbReference>
<protein>
    <recommendedName>
        <fullName evidence="10">Cytochrome b-c1 complex subunit 2, mitochondrial</fullName>
    </recommendedName>
    <alternativeName>
        <fullName evidence="11">Core protein II</fullName>
    </alternativeName>
</protein>
<dbReference type="PANTHER" id="PTHR11851:SF209">
    <property type="entry name" value="CYTOCHROME B-C1 COMPLEX SUBUNIT 2, MITOCHONDRIAL"/>
    <property type="match status" value="1"/>
</dbReference>
<keyword evidence="2" id="KW-0813">Transport</keyword>
<accession>A0A0A1TA67</accession>
<gene>
    <name evidence="14" type="ORF">VHEMI02330</name>
</gene>
<dbReference type="GO" id="GO:0005743">
    <property type="term" value="C:mitochondrial inner membrane"/>
    <property type="evidence" value="ECO:0007669"/>
    <property type="project" value="UniProtKB-SubCell"/>
</dbReference>
<evidence type="ECO:0000256" key="5">
    <source>
        <dbReference type="ARBA" id="ARBA00022946"/>
    </source>
</evidence>
<dbReference type="InterPro" id="IPR011765">
    <property type="entry name" value="Pept_M16_N"/>
</dbReference>
<sequence length="457" mass="47866">MLSRSSLARNAQQALRRSAASSLTQQRGFAAAASSGAFQTADSNGLKIASRDAHGPTTTLAVVAKAGTRYQPLPGLTVGLEGFAFKTTQRRSALRIARESELLGGQLTASHTREGLVVQASFLRSDLPYFAELLAEVVTMTKYTTHEFHEEIERVLRLKQASLNSDVAAIALDNAHSVAFHSGLGSSIYPSASTPYQKYLNEEYIASYADVVYTQPNVALVADGASAESLSRWAGQFFKGLPAAAQSGQSLKTETTKYFGGEQRTSHAAGNSMVIAFPGSDIAGSKPELDVLASLLGGKSTIKWAPGYSLLSKATASLSGLSVSASNLAYSDAGLLNIQLTGNAASVRKAAEETVKALKSVADGSVSKDDVTKAIANAKFDALEKGQLRNESIHLAGVGILNGGQPLDAAAVTKSFDSVTADKLKAAAKTLLESKATVTTVGDLFILPYAEEIGLRA</sequence>
<dbReference type="FunFam" id="3.30.830.10:FF:000039">
    <property type="entry name" value="Ubiquinol-cytochrome c reductase core subunit 2"/>
    <property type="match status" value="1"/>
</dbReference>